<gene>
    <name evidence="1" type="ORF">CISIN_1g033070mg</name>
</gene>
<sequence>MEGGIFPDNLLLLKPNDFKFWSSPMAGGMVPDNWLSHISTGMLPTILLPSRSNISRVVEKLQMHVGSIPPKLLAFIVIRINLVALIKEQRNFVALDRDGGMDPVIWFLATLKYRRFGRVKPKFRERPP</sequence>
<name>A0A067D7G7_CITSI</name>
<keyword evidence="2" id="KW-1185">Reference proteome</keyword>
<accession>A0A067D7G7</accession>
<reference evidence="1 2" key="1">
    <citation type="submission" date="2014-04" db="EMBL/GenBank/DDBJ databases">
        <authorList>
            <consortium name="International Citrus Genome Consortium"/>
            <person name="Gmitter F."/>
            <person name="Chen C."/>
            <person name="Farmerie W."/>
            <person name="Harkins T."/>
            <person name="Desany B."/>
            <person name="Mohiuddin M."/>
            <person name="Kodira C."/>
            <person name="Borodovsky M."/>
            <person name="Lomsadze A."/>
            <person name="Burns P."/>
            <person name="Jenkins J."/>
            <person name="Prochnik S."/>
            <person name="Shu S."/>
            <person name="Chapman J."/>
            <person name="Pitluck S."/>
            <person name="Schmutz J."/>
            <person name="Rokhsar D."/>
        </authorList>
    </citation>
    <scope>NUCLEOTIDE SEQUENCE</scope>
</reference>
<proteinExistence type="predicted"/>
<dbReference type="AlphaFoldDB" id="A0A067D7G7"/>
<dbReference type="EMBL" id="KK787221">
    <property type="protein sequence ID" value="KDO38934.1"/>
    <property type="molecule type" value="Genomic_DNA"/>
</dbReference>
<evidence type="ECO:0000313" key="2">
    <source>
        <dbReference type="Proteomes" id="UP000027120"/>
    </source>
</evidence>
<dbReference type="Proteomes" id="UP000027120">
    <property type="component" value="Unassembled WGS sequence"/>
</dbReference>
<protein>
    <submittedName>
        <fullName evidence="1">Uncharacterized protein</fullName>
    </submittedName>
</protein>
<organism evidence="1 2">
    <name type="scientific">Citrus sinensis</name>
    <name type="common">Sweet orange</name>
    <name type="synonym">Citrus aurantium var. sinensis</name>
    <dbReference type="NCBI Taxonomy" id="2711"/>
    <lineage>
        <taxon>Eukaryota</taxon>
        <taxon>Viridiplantae</taxon>
        <taxon>Streptophyta</taxon>
        <taxon>Embryophyta</taxon>
        <taxon>Tracheophyta</taxon>
        <taxon>Spermatophyta</taxon>
        <taxon>Magnoliopsida</taxon>
        <taxon>eudicotyledons</taxon>
        <taxon>Gunneridae</taxon>
        <taxon>Pentapetalae</taxon>
        <taxon>rosids</taxon>
        <taxon>malvids</taxon>
        <taxon>Sapindales</taxon>
        <taxon>Rutaceae</taxon>
        <taxon>Aurantioideae</taxon>
        <taxon>Citrus</taxon>
    </lineage>
</organism>
<evidence type="ECO:0000313" key="1">
    <source>
        <dbReference type="EMBL" id="KDO38934.1"/>
    </source>
</evidence>